<evidence type="ECO:0000313" key="1">
    <source>
        <dbReference type="EMBL" id="SFI00230.1"/>
    </source>
</evidence>
<dbReference type="EMBL" id="FOPY01000014">
    <property type="protein sequence ID" value="SFI00230.1"/>
    <property type="molecule type" value="Genomic_DNA"/>
</dbReference>
<proteinExistence type="predicted"/>
<protein>
    <submittedName>
        <fullName evidence="1">Uncharacterized protein</fullName>
    </submittedName>
</protein>
<dbReference type="RefSeq" id="WP_092848793.1">
    <property type="nucleotide sequence ID" value="NZ_FOPY01000014.1"/>
</dbReference>
<dbReference type="AlphaFoldDB" id="A0A1I3EN29"/>
<sequence length="111" mass="12349">MSIDALAQTINDLDAHDIYNPDDESNLLNGEFLSVTDDRTRQLIEQIIELSKDVLFKPDGSPNRRAITALRQRGINLSEAGSPYPNDPYETCVLIKIEEGYIQATSVQLGV</sequence>
<organism evidence="1 2">
    <name type="scientific">Modicisalibacter xianhensis</name>
    <dbReference type="NCBI Taxonomy" id="442341"/>
    <lineage>
        <taxon>Bacteria</taxon>
        <taxon>Pseudomonadati</taxon>
        <taxon>Pseudomonadota</taxon>
        <taxon>Gammaproteobacteria</taxon>
        <taxon>Oceanospirillales</taxon>
        <taxon>Halomonadaceae</taxon>
        <taxon>Modicisalibacter</taxon>
    </lineage>
</organism>
<name>A0A1I3EN29_9GAMM</name>
<dbReference type="Proteomes" id="UP000199040">
    <property type="component" value="Unassembled WGS sequence"/>
</dbReference>
<reference evidence="1 2" key="1">
    <citation type="submission" date="2016-10" db="EMBL/GenBank/DDBJ databases">
        <authorList>
            <person name="de Groot N.N."/>
        </authorList>
    </citation>
    <scope>NUCLEOTIDE SEQUENCE [LARGE SCALE GENOMIC DNA]</scope>
    <source>
        <strain evidence="1 2">CGMCC 1.6848</strain>
    </source>
</reference>
<keyword evidence="2" id="KW-1185">Reference proteome</keyword>
<evidence type="ECO:0000313" key="2">
    <source>
        <dbReference type="Proteomes" id="UP000199040"/>
    </source>
</evidence>
<gene>
    <name evidence="1" type="ORF">SAMN04487959_11458</name>
</gene>
<accession>A0A1I3EN29</accession>